<proteinExistence type="inferred from homology"/>
<evidence type="ECO:0000313" key="16">
    <source>
        <dbReference type="Proteomes" id="UP000886881"/>
    </source>
</evidence>
<dbReference type="CDD" id="cd09019">
    <property type="entry name" value="galactose_mutarotase_like"/>
    <property type="match status" value="1"/>
</dbReference>
<evidence type="ECO:0000256" key="9">
    <source>
        <dbReference type="ARBA" id="ARBA00023235"/>
    </source>
</evidence>
<dbReference type="GO" id="GO:0004034">
    <property type="term" value="F:aldose 1-epimerase activity"/>
    <property type="evidence" value="ECO:0007669"/>
    <property type="project" value="UniProtKB-EC"/>
</dbReference>
<dbReference type="Proteomes" id="UP000886881">
    <property type="component" value="Unassembled WGS sequence"/>
</dbReference>
<dbReference type="InterPro" id="IPR015443">
    <property type="entry name" value="Aldose_1-epimerase"/>
</dbReference>
<evidence type="ECO:0000256" key="6">
    <source>
        <dbReference type="ARBA" id="ARBA00013185"/>
    </source>
</evidence>
<dbReference type="Pfam" id="PF01263">
    <property type="entry name" value="Aldose_epim"/>
    <property type="match status" value="1"/>
</dbReference>
<evidence type="ECO:0000256" key="5">
    <source>
        <dbReference type="ARBA" id="ARBA00011245"/>
    </source>
</evidence>
<evidence type="ECO:0000256" key="14">
    <source>
        <dbReference type="PIRSR" id="PIRSR005096-3"/>
    </source>
</evidence>
<dbReference type="GO" id="GO:0006006">
    <property type="term" value="P:glucose metabolic process"/>
    <property type="evidence" value="ECO:0007669"/>
    <property type="project" value="TreeGrafter"/>
</dbReference>
<comment type="catalytic activity">
    <reaction evidence="1 11">
        <text>alpha-D-glucose = beta-D-glucose</text>
        <dbReference type="Rhea" id="RHEA:10264"/>
        <dbReference type="ChEBI" id="CHEBI:15903"/>
        <dbReference type="ChEBI" id="CHEBI:17925"/>
        <dbReference type="EC" id="5.1.3.3"/>
    </reaction>
</comment>
<evidence type="ECO:0000256" key="13">
    <source>
        <dbReference type="PIRSR" id="PIRSR005096-2"/>
    </source>
</evidence>
<evidence type="ECO:0000256" key="7">
    <source>
        <dbReference type="ARBA" id="ARBA00014165"/>
    </source>
</evidence>
<keyword evidence="10 11" id="KW-0119">Carbohydrate metabolism</keyword>
<comment type="cofactor">
    <cofactor evidence="2">
        <name>Ca(2+)</name>
        <dbReference type="ChEBI" id="CHEBI:29108"/>
    </cofactor>
</comment>
<dbReference type="NCBIfam" id="NF008277">
    <property type="entry name" value="PRK11055.1"/>
    <property type="match status" value="1"/>
</dbReference>
<keyword evidence="9 11" id="KW-0413">Isomerase</keyword>
<reference evidence="15" key="2">
    <citation type="journal article" date="2021" name="PeerJ">
        <title>Extensive microbial diversity within the chicken gut microbiome revealed by metagenomics and culture.</title>
        <authorList>
            <person name="Gilroy R."/>
            <person name="Ravi A."/>
            <person name="Getino M."/>
            <person name="Pursley I."/>
            <person name="Horton D.L."/>
            <person name="Alikhan N.F."/>
            <person name="Baker D."/>
            <person name="Gharbi K."/>
            <person name="Hall N."/>
            <person name="Watson M."/>
            <person name="Adriaenssens E.M."/>
            <person name="Foster-Nyarko E."/>
            <person name="Jarju S."/>
            <person name="Secka A."/>
            <person name="Antonio M."/>
            <person name="Oren A."/>
            <person name="Chaudhuri R.R."/>
            <person name="La Ragione R."/>
            <person name="Hildebrand F."/>
            <person name="Pallen M.J."/>
        </authorList>
    </citation>
    <scope>NUCLEOTIDE SEQUENCE</scope>
    <source>
        <strain evidence="15">ChiHecec2B26-709</strain>
    </source>
</reference>
<evidence type="ECO:0000256" key="1">
    <source>
        <dbReference type="ARBA" id="ARBA00001614"/>
    </source>
</evidence>
<dbReference type="AlphaFoldDB" id="A0A9D1KHD1"/>
<evidence type="ECO:0000256" key="4">
    <source>
        <dbReference type="ARBA" id="ARBA00006206"/>
    </source>
</evidence>
<evidence type="ECO:0000313" key="15">
    <source>
        <dbReference type="EMBL" id="HIT46778.1"/>
    </source>
</evidence>
<dbReference type="PIRSF" id="PIRSF005096">
    <property type="entry name" value="GALM"/>
    <property type="match status" value="1"/>
</dbReference>
<dbReference type="SUPFAM" id="SSF74650">
    <property type="entry name" value="Galactose mutarotase-like"/>
    <property type="match status" value="1"/>
</dbReference>
<comment type="similarity">
    <text evidence="4 11">Belongs to the aldose epimerase family.</text>
</comment>
<organism evidence="15 16">
    <name type="scientific">Candidatus Cryptobacteroides merdipullorum</name>
    <dbReference type="NCBI Taxonomy" id="2840771"/>
    <lineage>
        <taxon>Bacteria</taxon>
        <taxon>Pseudomonadati</taxon>
        <taxon>Bacteroidota</taxon>
        <taxon>Bacteroidia</taxon>
        <taxon>Bacteroidales</taxon>
        <taxon>Candidatus Cryptobacteroides</taxon>
    </lineage>
</organism>
<evidence type="ECO:0000256" key="10">
    <source>
        <dbReference type="ARBA" id="ARBA00023277"/>
    </source>
</evidence>
<comment type="subunit">
    <text evidence="5">Monomer.</text>
</comment>
<accession>A0A9D1KHD1</accession>
<dbReference type="PANTHER" id="PTHR10091">
    <property type="entry name" value="ALDOSE-1-EPIMERASE"/>
    <property type="match status" value="1"/>
</dbReference>
<evidence type="ECO:0000256" key="8">
    <source>
        <dbReference type="ARBA" id="ARBA00022837"/>
    </source>
</evidence>
<name>A0A9D1KHD1_9BACT</name>
<dbReference type="Gene3D" id="2.70.98.10">
    <property type="match status" value="1"/>
</dbReference>
<gene>
    <name evidence="15" type="ORF">IAC35_02850</name>
</gene>
<dbReference type="GO" id="GO:0033499">
    <property type="term" value="P:galactose catabolic process via UDP-galactose, Leloir pathway"/>
    <property type="evidence" value="ECO:0007669"/>
    <property type="project" value="TreeGrafter"/>
</dbReference>
<feature type="binding site" evidence="13">
    <location>
        <position position="246"/>
    </location>
    <ligand>
        <name>beta-D-galactose</name>
        <dbReference type="ChEBI" id="CHEBI:27667"/>
    </ligand>
</feature>
<feature type="binding site" evidence="14">
    <location>
        <begin position="80"/>
        <end position="81"/>
    </location>
    <ligand>
        <name>beta-D-galactose</name>
        <dbReference type="ChEBI" id="CHEBI:27667"/>
    </ligand>
</feature>
<dbReference type="InterPro" id="IPR018052">
    <property type="entry name" value="Ald1_epimerase_CS"/>
</dbReference>
<dbReference type="InterPro" id="IPR008183">
    <property type="entry name" value="Aldose_1/G6P_1-epimerase"/>
</dbReference>
<dbReference type="GO" id="GO:0030246">
    <property type="term" value="F:carbohydrate binding"/>
    <property type="evidence" value="ECO:0007669"/>
    <property type="project" value="InterPro"/>
</dbReference>
<dbReference type="EMBL" id="DVLC01000055">
    <property type="protein sequence ID" value="HIT46778.1"/>
    <property type="molecule type" value="Genomic_DNA"/>
</dbReference>
<reference evidence="15" key="1">
    <citation type="submission" date="2020-10" db="EMBL/GenBank/DDBJ databases">
        <authorList>
            <person name="Gilroy R."/>
        </authorList>
    </citation>
    <scope>NUCLEOTIDE SEQUENCE</scope>
    <source>
        <strain evidence="15">ChiHecec2B26-709</strain>
    </source>
</reference>
<dbReference type="InterPro" id="IPR047215">
    <property type="entry name" value="Galactose_mutarotase-like"/>
</dbReference>
<comment type="caution">
    <text evidence="15">The sequence shown here is derived from an EMBL/GenBank/DDBJ whole genome shotgun (WGS) entry which is preliminary data.</text>
</comment>
<evidence type="ECO:0000256" key="11">
    <source>
        <dbReference type="PIRNR" id="PIRNR005096"/>
    </source>
</evidence>
<sequence length="348" mass="38233">MATKRKLWGRTADGRPIYKYTMTNSSGASVSLCSVGAAIVSVNVPDRNGKLADVVLGYGKPESYFADGPCAGKCPGRYANRIAAGKFSLDGKEYSLPVNNGPNHLHGGPEGFQNQVWESRKHKGGVEFKYVSRDGEMGYPGNVVVVARYEWSEENELRLTFSAKTDAPTVLNLTNHCYFNLNGGGSVLRHYLKLNASEYLPTDPTLIPIGASEPVAGTPMDFLSFKTLGRDIKKDFPALRYGKGYDACWVIDGYMPGQLQEAAELWSKHSGRTLTVYTTQPGVQVYTGNWIDGCPVGKRGRIYHDYCAVALECQHFPDSPNHPDYPGTVLRPGKTFHEAIIFDFGVKD</sequence>
<dbReference type="EC" id="5.1.3.3" evidence="6 11"/>
<evidence type="ECO:0000256" key="3">
    <source>
        <dbReference type="ARBA" id="ARBA00005028"/>
    </source>
</evidence>
<dbReference type="InterPro" id="IPR014718">
    <property type="entry name" value="GH-type_carb-bd"/>
</dbReference>
<keyword evidence="8" id="KW-0106">Calcium</keyword>
<feature type="active site" description="Proton donor" evidence="12">
    <location>
        <position position="176"/>
    </location>
</feature>
<feature type="active site" description="Proton acceptor" evidence="12">
    <location>
        <position position="312"/>
    </location>
</feature>
<feature type="binding site" evidence="14">
    <location>
        <begin position="176"/>
        <end position="178"/>
    </location>
    <ligand>
        <name>beta-D-galactose</name>
        <dbReference type="ChEBI" id="CHEBI:27667"/>
    </ligand>
</feature>
<dbReference type="PROSITE" id="PS00545">
    <property type="entry name" value="ALDOSE_1_EPIMERASE"/>
    <property type="match status" value="1"/>
</dbReference>
<dbReference type="PANTHER" id="PTHR10091:SF0">
    <property type="entry name" value="GALACTOSE MUTAROTASE"/>
    <property type="match status" value="1"/>
</dbReference>
<evidence type="ECO:0000256" key="2">
    <source>
        <dbReference type="ARBA" id="ARBA00001913"/>
    </source>
</evidence>
<protein>
    <recommendedName>
        <fullName evidence="7 11">Aldose 1-epimerase</fullName>
        <ecNumber evidence="6 11">5.1.3.3</ecNumber>
    </recommendedName>
</protein>
<evidence type="ECO:0000256" key="12">
    <source>
        <dbReference type="PIRSR" id="PIRSR005096-1"/>
    </source>
</evidence>
<comment type="pathway">
    <text evidence="3 11">Carbohydrate metabolism; hexose metabolism.</text>
</comment>
<dbReference type="InterPro" id="IPR011013">
    <property type="entry name" value="Gal_mutarotase_sf_dom"/>
</dbReference>